<dbReference type="Pfam" id="PF00781">
    <property type="entry name" value="DAGK_cat"/>
    <property type="match status" value="1"/>
</dbReference>
<name>A0ABY1PPC5_9HYPH</name>
<dbReference type="RefSeq" id="WP_155192449.1">
    <property type="nucleotide sequence ID" value="NZ_BAAAEA010000005.1"/>
</dbReference>
<sequence>MPKQHLRLILNGKSANRTDVRSAIEAVRAMGHRVTVRVTFEAGDIHRLAAEALQDHEDDPIDTLVSGGGDGTLHEIVDAILEATPGDGRPPFAFALLPLGTANDFAHHIQLDPTDVVGAFRYAVRADAKPTDVGTVNGRTFVNMATGGFGTQVTTQTDPNLKRLLGGAAYIFTGLNRFTELAACEARIEAEDFFWEGAFVAIAIGNGRRAGGGIRLCPRAKLDDGLLDLTIVPYPQSGKVTDLLGPLLRAGADGLPENLVMRRARHLSIHTAERVQFNLDGEPQNGQDWQIAIRQHQIDMRR</sequence>
<comment type="cofactor">
    <cofactor evidence="1">
        <name>Mg(2+)</name>
        <dbReference type="ChEBI" id="CHEBI:18420"/>
    </cofactor>
</comment>
<reference evidence="13 14" key="1">
    <citation type="submission" date="2017-05" db="EMBL/GenBank/DDBJ databases">
        <authorList>
            <person name="Varghese N."/>
            <person name="Submissions S."/>
        </authorList>
    </citation>
    <scope>NUCLEOTIDE SEQUENCE [LARGE SCALE GENOMIC DNA]</scope>
    <source>
        <strain evidence="13 14">DSM 15949</strain>
    </source>
</reference>
<evidence type="ECO:0000256" key="9">
    <source>
        <dbReference type="ARBA" id="ARBA00023098"/>
    </source>
</evidence>
<dbReference type="Proteomes" id="UP001157914">
    <property type="component" value="Unassembled WGS sequence"/>
</dbReference>
<keyword evidence="4" id="KW-0479">Metal-binding</keyword>
<dbReference type="GO" id="GO:0016301">
    <property type="term" value="F:kinase activity"/>
    <property type="evidence" value="ECO:0007669"/>
    <property type="project" value="UniProtKB-KW"/>
</dbReference>
<evidence type="ECO:0000256" key="5">
    <source>
        <dbReference type="ARBA" id="ARBA00022741"/>
    </source>
</evidence>
<keyword evidence="7" id="KW-0067">ATP-binding</keyword>
<dbReference type="InterPro" id="IPR050187">
    <property type="entry name" value="Lipid_Phosphate_FormReg"/>
</dbReference>
<dbReference type="PROSITE" id="PS50146">
    <property type="entry name" value="DAGK"/>
    <property type="match status" value="1"/>
</dbReference>
<dbReference type="Gene3D" id="3.40.50.10330">
    <property type="entry name" value="Probable inorganic polyphosphate/atp-NAD kinase, domain 1"/>
    <property type="match status" value="1"/>
</dbReference>
<proteinExistence type="predicted"/>
<dbReference type="InterPro" id="IPR005218">
    <property type="entry name" value="Diacylglycerol/lipid_kinase"/>
</dbReference>
<evidence type="ECO:0000256" key="3">
    <source>
        <dbReference type="ARBA" id="ARBA00022679"/>
    </source>
</evidence>
<evidence type="ECO:0000313" key="13">
    <source>
        <dbReference type="EMBL" id="SMP36574.1"/>
    </source>
</evidence>
<dbReference type="InterPro" id="IPR045540">
    <property type="entry name" value="YegS/DAGK_C"/>
</dbReference>
<protein>
    <submittedName>
        <fullName evidence="13">Lipid kinase YegS</fullName>
    </submittedName>
</protein>
<keyword evidence="14" id="KW-1185">Reference proteome</keyword>
<dbReference type="SMART" id="SM00046">
    <property type="entry name" value="DAGKc"/>
    <property type="match status" value="1"/>
</dbReference>
<gene>
    <name evidence="13" type="ORF">SAMN06265374_4203</name>
</gene>
<evidence type="ECO:0000256" key="2">
    <source>
        <dbReference type="ARBA" id="ARBA00022516"/>
    </source>
</evidence>
<dbReference type="InterPro" id="IPR017438">
    <property type="entry name" value="ATP-NAD_kinase_N"/>
</dbReference>
<keyword evidence="8" id="KW-0460">Magnesium</keyword>
<evidence type="ECO:0000313" key="14">
    <source>
        <dbReference type="Proteomes" id="UP001157914"/>
    </source>
</evidence>
<dbReference type="Gene3D" id="2.60.200.40">
    <property type="match status" value="1"/>
</dbReference>
<evidence type="ECO:0000256" key="1">
    <source>
        <dbReference type="ARBA" id="ARBA00001946"/>
    </source>
</evidence>
<evidence type="ECO:0000256" key="6">
    <source>
        <dbReference type="ARBA" id="ARBA00022777"/>
    </source>
</evidence>
<dbReference type="NCBIfam" id="TIGR00147">
    <property type="entry name" value="YegS/Rv2252/BmrU family lipid kinase"/>
    <property type="match status" value="1"/>
</dbReference>
<dbReference type="SUPFAM" id="SSF111331">
    <property type="entry name" value="NAD kinase/diacylglycerol kinase-like"/>
    <property type="match status" value="1"/>
</dbReference>
<evidence type="ECO:0000256" key="8">
    <source>
        <dbReference type="ARBA" id="ARBA00022842"/>
    </source>
</evidence>
<dbReference type="PANTHER" id="PTHR12358:SF106">
    <property type="entry name" value="LIPID KINASE YEGS"/>
    <property type="match status" value="1"/>
</dbReference>
<dbReference type="InterPro" id="IPR016064">
    <property type="entry name" value="NAD/diacylglycerol_kinase_sf"/>
</dbReference>
<organism evidence="13 14">
    <name type="scientific">Roseibium denhamense</name>
    <dbReference type="NCBI Taxonomy" id="76305"/>
    <lineage>
        <taxon>Bacteria</taxon>
        <taxon>Pseudomonadati</taxon>
        <taxon>Pseudomonadota</taxon>
        <taxon>Alphaproteobacteria</taxon>
        <taxon>Hyphomicrobiales</taxon>
        <taxon>Stappiaceae</taxon>
        <taxon>Roseibium</taxon>
    </lineage>
</organism>
<dbReference type="InterPro" id="IPR001206">
    <property type="entry name" value="Diacylglycerol_kinase_cat_dom"/>
</dbReference>
<evidence type="ECO:0000259" key="12">
    <source>
        <dbReference type="PROSITE" id="PS50146"/>
    </source>
</evidence>
<comment type="caution">
    <text evidence="13">The sequence shown here is derived from an EMBL/GenBank/DDBJ whole genome shotgun (WGS) entry which is preliminary data.</text>
</comment>
<evidence type="ECO:0000256" key="4">
    <source>
        <dbReference type="ARBA" id="ARBA00022723"/>
    </source>
</evidence>
<keyword evidence="6 13" id="KW-0418">Kinase</keyword>
<dbReference type="PANTHER" id="PTHR12358">
    <property type="entry name" value="SPHINGOSINE KINASE"/>
    <property type="match status" value="1"/>
</dbReference>
<dbReference type="EMBL" id="FXTT01000007">
    <property type="protein sequence ID" value="SMP36574.1"/>
    <property type="molecule type" value="Genomic_DNA"/>
</dbReference>
<accession>A0ABY1PPC5</accession>
<feature type="domain" description="DAGKc" evidence="12">
    <location>
        <begin position="1"/>
        <end position="140"/>
    </location>
</feature>
<evidence type="ECO:0000256" key="11">
    <source>
        <dbReference type="ARBA" id="ARBA00023264"/>
    </source>
</evidence>
<keyword evidence="10" id="KW-0594">Phospholipid biosynthesis</keyword>
<dbReference type="Pfam" id="PF19279">
    <property type="entry name" value="YegS_C"/>
    <property type="match status" value="1"/>
</dbReference>
<dbReference type="NCBIfam" id="NF009602">
    <property type="entry name" value="PRK13054.1"/>
    <property type="match status" value="1"/>
</dbReference>
<keyword evidence="3" id="KW-0808">Transferase</keyword>
<keyword evidence="11" id="KW-1208">Phospholipid metabolism</keyword>
<keyword evidence="2" id="KW-0444">Lipid biosynthesis</keyword>
<keyword evidence="9" id="KW-0443">Lipid metabolism</keyword>
<keyword evidence="5" id="KW-0547">Nucleotide-binding</keyword>
<evidence type="ECO:0000256" key="7">
    <source>
        <dbReference type="ARBA" id="ARBA00022840"/>
    </source>
</evidence>
<evidence type="ECO:0000256" key="10">
    <source>
        <dbReference type="ARBA" id="ARBA00023209"/>
    </source>
</evidence>